<dbReference type="AlphaFoldDB" id="A0A0D3IYK1"/>
<keyword evidence="3" id="KW-1185">Reference proteome</keyword>
<dbReference type="KEGG" id="ehx:EMIHUDRAFT_210700"/>
<dbReference type="PaxDb" id="2903-EOD16336"/>
<feature type="region of interest" description="Disordered" evidence="1">
    <location>
        <begin position="49"/>
        <end position="73"/>
    </location>
</feature>
<evidence type="ECO:0000256" key="1">
    <source>
        <dbReference type="SAM" id="MobiDB-lite"/>
    </source>
</evidence>
<name>A0A0D3IYK1_EMIH1</name>
<dbReference type="GeneID" id="17262496"/>
<reference evidence="2" key="2">
    <citation type="submission" date="2024-10" db="UniProtKB">
        <authorList>
            <consortium name="EnsemblProtists"/>
        </authorList>
    </citation>
    <scope>IDENTIFICATION</scope>
</reference>
<feature type="compositionally biased region" description="Low complexity" evidence="1">
    <location>
        <begin position="11"/>
        <end position="26"/>
    </location>
</feature>
<evidence type="ECO:0000313" key="2">
    <source>
        <dbReference type="EnsemblProtists" id="EOD16336"/>
    </source>
</evidence>
<organism evidence="2 3">
    <name type="scientific">Emiliania huxleyi (strain CCMP1516)</name>
    <dbReference type="NCBI Taxonomy" id="280463"/>
    <lineage>
        <taxon>Eukaryota</taxon>
        <taxon>Haptista</taxon>
        <taxon>Haptophyta</taxon>
        <taxon>Prymnesiophyceae</taxon>
        <taxon>Isochrysidales</taxon>
        <taxon>Noelaerhabdaceae</taxon>
        <taxon>Emiliania</taxon>
    </lineage>
</organism>
<dbReference type="Proteomes" id="UP000013827">
    <property type="component" value="Unassembled WGS sequence"/>
</dbReference>
<accession>A0A0D3IYK1</accession>
<dbReference type="EnsemblProtists" id="EOD16336">
    <property type="protein sequence ID" value="EOD16336"/>
    <property type="gene ID" value="EMIHUDRAFT_210700"/>
</dbReference>
<protein>
    <submittedName>
        <fullName evidence="2">Uncharacterized protein</fullName>
    </submittedName>
</protein>
<sequence>MHGAVGMGLPEASASEEATSAAADGCGAADSRLESWLHPKENAQAHICPPSVALRPVPSKKKEKKNPLSGKPVVPDGTPLLRCCPPSRTSPVIADAACAVLGCVLLGFSGDGERLISYSHGAADAASATKHENLTTSAAAMRDGIWGQVWAFRPGQPLSLLLEAPLFVSRAGASEMRFSCFEAGTGAAAALVFHASEALASPDATEAELGSRRFERLCSLRLLHATRAPLDAPPRYLHAELSRARALQPPLAARHRGACVGHTARGNSGGVLSNASVETGISLEALRHPTMPLALSNL</sequence>
<dbReference type="RefSeq" id="XP_005768765.1">
    <property type="nucleotide sequence ID" value="XM_005768708.1"/>
</dbReference>
<feature type="region of interest" description="Disordered" evidence="1">
    <location>
        <begin position="1"/>
        <end position="26"/>
    </location>
</feature>
<reference evidence="3" key="1">
    <citation type="journal article" date="2013" name="Nature">
        <title>Pan genome of the phytoplankton Emiliania underpins its global distribution.</title>
        <authorList>
            <person name="Read B.A."/>
            <person name="Kegel J."/>
            <person name="Klute M.J."/>
            <person name="Kuo A."/>
            <person name="Lefebvre S.C."/>
            <person name="Maumus F."/>
            <person name="Mayer C."/>
            <person name="Miller J."/>
            <person name="Monier A."/>
            <person name="Salamov A."/>
            <person name="Young J."/>
            <person name="Aguilar M."/>
            <person name="Claverie J.M."/>
            <person name="Frickenhaus S."/>
            <person name="Gonzalez K."/>
            <person name="Herman E.K."/>
            <person name="Lin Y.C."/>
            <person name="Napier J."/>
            <person name="Ogata H."/>
            <person name="Sarno A.F."/>
            <person name="Shmutz J."/>
            <person name="Schroeder D."/>
            <person name="de Vargas C."/>
            <person name="Verret F."/>
            <person name="von Dassow P."/>
            <person name="Valentin K."/>
            <person name="Van de Peer Y."/>
            <person name="Wheeler G."/>
            <person name="Dacks J.B."/>
            <person name="Delwiche C.F."/>
            <person name="Dyhrman S.T."/>
            <person name="Glockner G."/>
            <person name="John U."/>
            <person name="Richards T."/>
            <person name="Worden A.Z."/>
            <person name="Zhang X."/>
            <person name="Grigoriev I.V."/>
            <person name="Allen A.E."/>
            <person name="Bidle K."/>
            <person name="Borodovsky M."/>
            <person name="Bowler C."/>
            <person name="Brownlee C."/>
            <person name="Cock J.M."/>
            <person name="Elias M."/>
            <person name="Gladyshev V.N."/>
            <person name="Groth M."/>
            <person name="Guda C."/>
            <person name="Hadaegh A."/>
            <person name="Iglesias-Rodriguez M.D."/>
            <person name="Jenkins J."/>
            <person name="Jones B.M."/>
            <person name="Lawson T."/>
            <person name="Leese F."/>
            <person name="Lindquist E."/>
            <person name="Lobanov A."/>
            <person name="Lomsadze A."/>
            <person name="Malik S.B."/>
            <person name="Marsh M.E."/>
            <person name="Mackinder L."/>
            <person name="Mock T."/>
            <person name="Mueller-Roeber B."/>
            <person name="Pagarete A."/>
            <person name="Parker M."/>
            <person name="Probert I."/>
            <person name="Quesneville H."/>
            <person name="Raines C."/>
            <person name="Rensing S.A."/>
            <person name="Riano-Pachon D.M."/>
            <person name="Richier S."/>
            <person name="Rokitta S."/>
            <person name="Shiraiwa Y."/>
            <person name="Soanes D.M."/>
            <person name="van der Giezen M."/>
            <person name="Wahlund T.M."/>
            <person name="Williams B."/>
            <person name="Wilson W."/>
            <person name="Wolfe G."/>
            <person name="Wurch L.L."/>
        </authorList>
    </citation>
    <scope>NUCLEOTIDE SEQUENCE</scope>
</reference>
<evidence type="ECO:0000313" key="3">
    <source>
        <dbReference type="Proteomes" id="UP000013827"/>
    </source>
</evidence>
<dbReference type="HOGENOM" id="CLU_935179_0_0_1"/>
<proteinExistence type="predicted"/>